<keyword evidence="2" id="KW-1185">Reference proteome</keyword>
<accession>A0ABV4VXA9</accession>
<dbReference type="RefSeq" id="WP_169548149.1">
    <property type="nucleotide sequence ID" value="NZ_JBHFGJ010000006.1"/>
</dbReference>
<evidence type="ECO:0000313" key="1">
    <source>
        <dbReference type="EMBL" id="MFB2653843.1"/>
    </source>
</evidence>
<proteinExistence type="predicted"/>
<dbReference type="EMBL" id="JBHFGJ010000006">
    <property type="protein sequence ID" value="MFB2653843.1"/>
    <property type="molecule type" value="Genomic_DNA"/>
</dbReference>
<comment type="caution">
    <text evidence="1">The sequence shown here is derived from an EMBL/GenBank/DDBJ whole genome shotgun (WGS) entry which is preliminary data.</text>
</comment>
<protein>
    <submittedName>
        <fullName evidence="1">Uncharacterized protein</fullName>
    </submittedName>
</protein>
<evidence type="ECO:0000313" key="2">
    <source>
        <dbReference type="Proteomes" id="UP001576726"/>
    </source>
</evidence>
<gene>
    <name evidence="1" type="ORF">ACE02L_13980</name>
</gene>
<dbReference type="Proteomes" id="UP001576726">
    <property type="component" value="Unassembled WGS sequence"/>
</dbReference>
<organism evidence="1 2">
    <name type="scientific">Shewanella seohaensis</name>
    <dbReference type="NCBI Taxonomy" id="755175"/>
    <lineage>
        <taxon>Bacteria</taxon>
        <taxon>Pseudomonadati</taxon>
        <taxon>Pseudomonadota</taxon>
        <taxon>Gammaproteobacteria</taxon>
        <taxon>Alteromonadales</taxon>
        <taxon>Shewanellaceae</taxon>
        <taxon>Shewanella</taxon>
    </lineage>
</organism>
<name>A0ABV4VXA9_9GAMM</name>
<reference evidence="1 2" key="1">
    <citation type="submission" date="2024-09" db="EMBL/GenBank/DDBJ databases">
        <authorList>
            <person name="Zhang Y."/>
        </authorList>
    </citation>
    <scope>NUCLEOTIDE SEQUENCE [LARGE SCALE GENOMIC DNA]</scope>
    <source>
        <strain evidence="1 2">SH314</strain>
    </source>
</reference>
<sequence>MFFVYGVSMTLARKEAAKKCSLHEGTYPNRRELSPTEYQAKLTEMAEAKYEKMRPQKLSHSLSTPALCSQFIALAQRQDKCRDLHIRYRKPTGKVNPKTKKEIIAWEVYNGEIAA</sequence>